<reference evidence="1 2" key="1">
    <citation type="submission" date="2015-05" db="EMBL/GenBank/DDBJ databases">
        <authorList>
            <person name="Wang D.B."/>
            <person name="Wang M."/>
        </authorList>
    </citation>
    <scope>NUCLEOTIDE SEQUENCE [LARGE SCALE GENOMIC DNA]</scope>
    <source>
        <strain evidence="1">VL1</strain>
    </source>
</reference>
<evidence type="ECO:0000313" key="1">
    <source>
        <dbReference type="EMBL" id="CRK24764.1"/>
    </source>
</evidence>
<dbReference type="AlphaFoldDB" id="A0A0G4LS32"/>
<organism evidence="1 2">
    <name type="scientific">Verticillium longisporum</name>
    <name type="common">Verticillium dahliae var. longisporum</name>
    <dbReference type="NCBI Taxonomy" id="100787"/>
    <lineage>
        <taxon>Eukaryota</taxon>
        <taxon>Fungi</taxon>
        <taxon>Dikarya</taxon>
        <taxon>Ascomycota</taxon>
        <taxon>Pezizomycotina</taxon>
        <taxon>Sordariomycetes</taxon>
        <taxon>Hypocreomycetidae</taxon>
        <taxon>Glomerellales</taxon>
        <taxon>Plectosphaerellaceae</taxon>
        <taxon>Verticillium</taxon>
    </lineage>
</organism>
<protein>
    <submittedName>
        <fullName evidence="1">Uncharacterized protein</fullName>
    </submittedName>
</protein>
<name>A0A0G4LS32_VERLO</name>
<feature type="non-terminal residue" evidence="1">
    <location>
        <position position="1"/>
    </location>
</feature>
<dbReference type="EMBL" id="CVQH01017779">
    <property type="protein sequence ID" value="CRK24764.1"/>
    <property type="molecule type" value="Genomic_DNA"/>
</dbReference>
<gene>
    <name evidence="1" type="ORF">BN1708_003882</name>
</gene>
<dbReference type="Proteomes" id="UP000044602">
    <property type="component" value="Unassembled WGS sequence"/>
</dbReference>
<proteinExistence type="predicted"/>
<keyword evidence="2" id="KW-1185">Reference proteome</keyword>
<sequence length="209" mass="23107">NHDNPQDLWVEAVSTAPKILSGAKSSPEACHSIHLPASPPRQATPLAADRMTPAAVTARDLCALRVGRQCARATWNSASTPTPVHRRLQVILKPNPRSVSLTPQSNTPNLLPVFRRVWDDGPIEAMESQRLFSNLARWRFILVTICRMPLLPATPDEPFHPLPNIRSYSFSVLNRTALVSTLAGNTIQAATRNQVVSRPTQCSSFAWHR</sequence>
<accession>A0A0G4LS32</accession>
<evidence type="ECO:0000313" key="2">
    <source>
        <dbReference type="Proteomes" id="UP000044602"/>
    </source>
</evidence>